<feature type="compositionally biased region" description="Acidic residues" evidence="2">
    <location>
        <begin position="151"/>
        <end position="162"/>
    </location>
</feature>
<feature type="compositionally biased region" description="Acidic residues" evidence="2">
    <location>
        <begin position="124"/>
        <end position="138"/>
    </location>
</feature>
<feature type="compositionally biased region" description="Low complexity" evidence="2">
    <location>
        <begin position="357"/>
        <end position="376"/>
    </location>
</feature>
<organism evidence="4 5">
    <name type="scientific">Kribbella antiqua</name>
    <dbReference type="NCBI Taxonomy" id="2512217"/>
    <lineage>
        <taxon>Bacteria</taxon>
        <taxon>Bacillati</taxon>
        <taxon>Actinomycetota</taxon>
        <taxon>Actinomycetes</taxon>
        <taxon>Propionibacteriales</taxon>
        <taxon>Kribbellaceae</taxon>
        <taxon>Kribbella</taxon>
    </lineage>
</organism>
<comment type="similarity">
    <text evidence="1">Belongs to the Rv1128c/1148c/1588c/1702c/1945/3466 family.</text>
</comment>
<keyword evidence="4" id="KW-0255">Endonuclease</keyword>
<name>A0A4V2S4S5_9ACTN</name>
<feature type="domain" description="HNH nuclease" evidence="3">
    <location>
        <begin position="500"/>
        <end position="550"/>
    </location>
</feature>
<dbReference type="Proteomes" id="UP000295573">
    <property type="component" value="Unassembled WGS sequence"/>
</dbReference>
<gene>
    <name evidence="4" type="ORF">EV646_103338</name>
</gene>
<protein>
    <submittedName>
        <fullName evidence="4">HNH endonuclease</fullName>
    </submittedName>
</protein>
<dbReference type="InterPro" id="IPR002711">
    <property type="entry name" value="HNH"/>
</dbReference>
<dbReference type="SMART" id="SM00507">
    <property type="entry name" value="HNHc"/>
    <property type="match status" value="1"/>
</dbReference>
<dbReference type="GO" id="GO:0008270">
    <property type="term" value="F:zinc ion binding"/>
    <property type="evidence" value="ECO:0007669"/>
    <property type="project" value="InterPro"/>
</dbReference>
<dbReference type="Pfam" id="PF01844">
    <property type="entry name" value="HNH"/>
    <property type="match status" value="1"/>
</dbReference>
<evidence type="ECO:0000313" key="4">
    <source>
        <dbReference type="EMBL" id="TCO49360.1"/>
    </source>
</evidence>
<dbReference type="Gene3D" id="1.10.30.50">
    <property type="match status" value="1"/>
</dbReference>
<dbReference type="GO" id="GO:0004519">
    <property type="term" value="F:endonuclease activity"/>
    <property type="evidence" value="ECO:0007669"/>
    <property type="project" value="UniProtKB-KW"/>
</dbReference>
<evidence type="ECO:0000256" key="2">
    <source>
        <dbReference type="SAM" id="MobiDB-lite"/>
    </source>
</evidence>
<dbReference type="AlphaFoldDB" id="A0A4V2S4S5"/>
<dbReference type="CDD" id="cd00085">
    <property type="entry name" value="HNHc"/>
    <property type="match status" value="1"/>
</dbReference>
<dbReference type="InterPro" id="IPR003870">
    <property type="entry name" value="DUF222"/>
</dbReference>
<keyword evidence="4" id="KW-0378">Hydrolase</keyword>
<dbReference type="Pfam" id="PF02720">
    <property type="entry name" value="DUF222"/>
    <property type="match status" value="2"/>
</dbReference>
<feature type="region of interest" description="Disordered" evidence="2">
    <location>
        <begin position="98"/>
        <end position="177"/>
    </location>
</feature>
<comment type="caution">
    <text evidence="4">The sequence shown here is derived from an EMBL/GenBank/DDBJ whole genome shotgun (WGS) entry which is preliminary data.</text>
</comment>
<keyword evidence="4" id="KW-0540">Nuclease</keyword>
<feature type="compositionally biased region" description="Low complexity" evidence="2">
    <location>
        <begin position="400"/>
        <end position="425"/>
    </location>
</feature>
<dbReference type="EMBL" id="SLWR01000003">
    <property type="protein sequence ID" value="TCO49360.1"/>
    <property type="molecule type" value="Genomic_DNA"/>
</dbReference>
<dbReference type="RefSeq" id="WP_199236926.1">
    <property type="nucleotide sequence ID" value="NZ_SLWR01000003.1"/>
</dbReference>
<proteinExistence type="inferred from homology"/>
<keyword evidence="5" id="KW-1185">Reference proteome</keyword>
<feature type="compositionally biased region" description="Polar residues" evidence="2">
    <location>
        <begin position="319"/>
        <end position="328"/>
    </location>
</feature>
<feature type="region of interest" description="Disordered" evidence="2">
    <location>
        <begin position="313"/>
        <end position="428"/>
    </location>
</feature>
<accession>A0A4V2S4S5</accession>
<reference evidence="4 5" key="1">
    <citation type="journal article" date="2015" name="Stand. Genomic Sci.">
        <title>Genomic Encyclopedia of Bacterial and Archaeal Type Strains, Phase III: the genomes of soil and plant-associated and newly described type strains.</title>
        <authorList>
            <person name="Whitman W.B."/>
            <person name="Woyke T."/>
            <person name="Klenk H.P."/>
            <person name="Zhou Y."/>
            <person name="Lilburn T.G."/>
            <person name="Beck B.J."/>
            <person name="De Vos P."/>
            <person name="Vandamme P."/>
            <person name="Eisen J.A."/>
            <person name="Garrity G."/>
            <person name="Hugenholtz P."/>
            <person name="Kyrpides N.C."/>
        </authorList>
    </citation>
    <scope>NUCLEOTIDE SEQUENCE [LARGE SCALE GENOMIC DNA]</scope>
    <source>
        <strain evidence="4 5">VKM Ac-2541</strain>
    </source>
</reference>
<feature type="region of interest" description="Disordered" evidence="2">
    <location>
        <begin position="577"/>
        <end position="643"/>
    </location>
</feature>
<evidence type="ECO:0000259" key="3">
    <source>
        <dbReference type="SMART" id="SM00507"/>
    </source>
</evidence>
<evidence type="ECO:0000256" key="1">
    <source>
        <dbReference type="ARBA" id="ARBA00023450"/>
    </source>
</evidence>
<dbReference type="InterPro" id="IPR003615">
    <property type="entry name" value="HNH_nuc"/>
</dbReference>
<sequence length="643" mass="67642">MEILGERPAWSMNDSEKLSRLDATVAVIGGLTTYYLQLIADLDASGYAKEIGAGDTARFLSERYLIDAAVARRDLRLANALPKYDAVSAALPGPAAPFPDTTAHAAADTDHSGADHSSAGPGADDSDADDSDADDSDADDSRADVPGTDDPGADDPGADDSGADGNESGSDPVRPINPAQANAIVSALEKVPNTVPAEDLRAAEEQLIILARTFTPGQLRDAGARMRKILDTDGPEPDENRAYNRESLTMQPADNGVKFRGYLANDNAELFRTLIHANAKPHKTIDGALDPRPRDKRQADALTTLLNTAAAVTLTTSAQGDRSTTPTPRNDEQRPNGSTQDTNLRAAAWPPDDDHQTSTSATSRSPRSNPSTATSSHGTSSRDTLDPNPTTATDADRTTATDPNPTSSGTAAVGSTATATGPSGSYIPGHGPKAHLTITIDYHALKTATADALGSTVFGEDLSAAAVRRLACDAQVIPVVLGSKSQPLDVGTTKRLVTAPMRLALNARDRGCVVCGAPPIQCEAHHLVHWIDGGETRVDNLVLLCKRHHLDLHSGHWHIHITAGIVHVTRPGWTNPAPTPLGKYKPPSYIPHTAQPAGEDPPGGPVTPIPFPSPNEPTAWPPDDTSAQPTPWTDTPHIPRRSA</sequence>
<evidence type="ECO:0000313" key="5">
    <source>
        <dbReference type="Proteomes" id="UP000295573"/>
    </source>
</evidence>
<feature type="compositionally biased region" description="Pro residues" evidence="2">
    <location>
        <begin position="602"/>
        <end position="615"/>
    </location>
</feature>
<dbReference type="GO" id="GO:0003676">
    <property type="term" value="F:nucleic acid binding"/>
    <property type="evidence" value="ECO:0007669"/>
    <property type="project" value="InterPro"/>
</dbReference>